<sequence length="798" mass="91270">MYFRSGSTAPNGENQNECEIQGDYRFSSDESDMQPDYQQEYTNLKEEQVKDSKPNTKLLFIQRLAADTESIATISEIPIPNHKSDVEAFLDDLFERALLESNLNRRATKVNNIQISTYNQKRFQLISNSKVEPLLRQRTSLQKKDGKRKVIVTDASLKSKKPNKKSKHMITTIANENYDELNQQKKRRIKKKDNYQNLNRNNSAWNDSMSSFLTTPATTTITTDTDNNDPGISEVTSCDVPSVMNIGRNYCQTDMMVDESSEKHYHHPMNVKYFDRNRRHHPHNRVVVREPLCSFHTKVKEKMLTRNSNGRQYQRRWPPPTQSPELQKCLSPKAQNLNQIENQILVSNLDSSTSILFSPSTNNNIINDNQQIIVTNNNVISQPFLNAAIAAKNGISLIPLSPSVCLSTTIPGLTTTTNISSTTKNGPMFVPVIEINYQKYLPVYLKQKPASRINQKLQNRIQSKADDEQDKPILCVPKPQNKTTSQLVITQKNNNVKDESQYSNIPHLNGSSPIDLKLNVQRLSMSNLDKISGRDNLSQTNYEYHNGLTDQISNELCQNDNPNTNIQTTNANKQNIKLLVNHSSVEVQQQRAKTIRIGKVRWPPALNQEETITTDLDRRTEIQRRIHEEILGHETSDKVTVERVSLDLSKDHTARSPEYQIREMNDSMLIKCIPIGGVENHQSQSEDHSKKYHQSFHRTSPLQKQPLTSSADKDHKQILKINGALSSSTEPTSLIDSDLESANADWRMMNGNNGKYRHKTLTPMIGKENFELRKKLFERLNEKQDIEGKTNLMSMFEE</sequence>
<gene>
    <name evidence="2" type="ORF">GPM918_LOCUS7272</name>
    <name evidence="3" type="ORF">SRO942_LOCUS7272</name>
</gene>
<dbReference type="EMBL" id="CAJOBC010001178">
    <property type="protein sequence ID" value="CAF3661480.1"/>
    <property type="molecule type" value="Genomic_DNA"/>
</dbReference>
<feature type="compositionally biased region" description="Polar residues" evidence="1">
    <location>
        <begin position="697"/>
        <end position="710"/>
    </location>
</feature>
<name>A0A813Y2P7_9BILA</name>
<feature type="compositionally biased region" description="Polar residues" evidence="1">
    <location>
        <begin position="1"/>
        <end position="18"/>
    </location>
</feature>
<dbReference type="AlphaFoldDB" id="A0A813Y2P7"/>
<organism evidence="2 4">
    <name type="scientific">Didymodactylos carnosus</name>
    <dbReference type="NCBI Taxonomy" id="1234261"/>
    <lineage>
        <taxon>Eukaryota</taxon>
        <taxon>Metazoa</taxon>
        <taxon>Spiralia</taxon>
        <taxon>Gnathifera</taxon>
        <taxon>Rotifera</taxon>
        <taxon>Eurotatoria</taxon>
        <taxon>Bdelloidea</taxon>
        <taxon>Philodinida</taxon>
        <taxon>Philodinidae</taxon>
        <taxon>Didymodactylos</taxon>
    </lineage>
</organism>
<evidence type="ECO:0000313" key="3">
    <source>
        <dbReference type="EMBL" id="CAF3661480.1"/>
    </source>
</evidence>
<keyword evidence="4" id="KW-1185">Reference proteome</keyword>
<comment type="caution">
    <text evidence="2">The sequence shown here is derived from an EMBL/GenBank/DDBJ whole genome shotgun (WGS) entry which is preliminary data.</text>
</comment>
<dbReference type="OrthoDB" id="10536630at2759"/>
<reference evidence="2" key="1">
    <citation type="submission" date="2021-02" db="EMBL/GenBank/DDBJ databases">
        <authorList>
            <person name="Nowell W R."/>
        </authorList>
    </citation>
    <scope>NUCLEOTIDE SEQUENCE</scope>
</reference>
<feature type="region of interest" description="Disordered" evidence="1">
    <location>
        <begin position="1"/>
        <end position="33"/>
    </location>
</feature>
<evidence type="ECO:0000313" key="4">
    <source>
        <dbReference type="Proteomes" id="UP000663829"/>
    </source>
</evidence>
<dbReference type="Proteomes" id="UP000681722">
    <property type="component" value="Unassembled WGS sequence"/>
</dbReference>
<proteinExistence type="predicted"/>
<feature type="region of interest" description="Disordered" evidence="1">
    <location>
        <begin position="679"/>
        <end position="713"/>
    </location>
</feature>
<accession>A0A813Y2P7</accession>
<protein>
    <submittedName>
        <fullName evidence="2">Uncharacterized protein</fullName>
    </submittedName>
</protein>
<evidence type="ECO:0000256" key="1">
    <source>
        <dbReference type="SAM" id="MobiDB-lite"/>
    </source>
</evidence>
<dbReference type="Proteomes" id="UP000663829">
    <property type="component" value="Unassembled WGS sequence"/>
</dbReference>
<evidence type="ECO:0000313" key="2">
    <source>
        <dbReference type="EMBL" id="CAF0874416.1"/>
    </source>
</evidence>
<dbReference type="EMBL" id="CAJNOQ010001178">
    <property type="protein sequence ID" value="CAF0874416.1"/>
    <property type="molecule type" value="Genomic_DNA"/>
</dbReference>